<dbReference type="AlphaFoldDB" id="A0A0F8U2A5"/>
<dbReference type="PANTHER" id="PTHR10721:SF1">
    <property type="entry name" value="MITOCHONDRIAL IMPORT INNER MEMBRANE TRANSLOCASE SUBUNIT TIM44"/>
    <property type="match status" value="1"/>
</dbReference>
<name>A0A0F8U2A5_9EURO</name>
<dbReference type="SUPFAM" id="SSF54427">
    <property type="entry name" value="NTF2-like"/>
    <property type="match status" value="1"/>
</dbReference>
<comment type="caution">
    <text evidence="15">The sequence shown here is derived from an EMBL/GenBank/DDBJ whole genome shotgun (WGS) entry which is preliminary data.</text>
</comment>
<keyword evidence="8" id="KW-0809">Transit peptide</keyword>
<keyword evidence="7" id="KW-0653">Protein transport</keyword>
<keyword evidence="6" id="KW-0067">ATP-binding</keyword>
<evidence type="ECO:0000256" key="8">
    <source>
        <dbReference type="ARBA" id="ARBA00022946"/>
    </source>
</evidence>
<keyword evidence="10" id="KW-0496">Mitochondrion</keyword>
<feature type="compositionally biased region" description="Basic and acidic residues" evidence="13">
    <location>
        <begin position="81"/>
        <end position="104"/>
    </location>
</feature>
<dbReference type="InterPro" id="IPR007379">
    <property type="entry name" value="Tim44-like_dom"/>
</dbReference>
<organism evidence="15 16">
    <name type="scientific">Aspergillus ochraceoroseus</name>
    <dbReference type="NCBI Taxonomy" id="138278"/>
    <lineage>
        <taxon>Eukaryota</taxon>
        <taxon>Fungi</taxon>
        <taxon>Dikarya</taxon>
        <taxon>Ascomycota</taxon>
        <taxon>Pezizomycotina</taxon>
        <taxon>Eurotiomycetes</taxon>
        <taxon>Eurotiomycetidae</taxon>
        <taxon>Eurotiales</taxon>
        <taxon>Aspergillaceae</taxon>
        <taxon>Aspergillus</taxon>
        <taxon>Aspergillus subgen. Nidulantes</taxon>
    </lineage>
</organism>
<evidence type="ECO:0000256" key="7">
    <source>
        <dbReference type="ARBA" id="ARBA00022927"/>
    </source>
</evidence>
<comment type="similarity">
    <text evidence="2">Belongs to the Tim44 family.</text>
</comment>
<keyword evidence="3" id="KW-0813">Transport</keyword>
<dbReference type="PANTHER" id="PTHR10721">
    <property type="entry name" value="MITOCHONDRIAL IMPORT INNER MEMBRANE TRANSLOCASE SUBUNIT TIM44"/>
    <property type="match status" value="1"/>
</dbReference>
<feature type="domain" description="Tim44-like" evidence="14">
    <location>
        <begin position="327"/>
        <end position="481"/>
    </location>
</feature>
<protein>
    <recommendedName>
        <fullName evidence="12">Mitochondrial import inner membrane translocase subunit TIM44</fullName>
    </recommendedName>
</protein>
<dbReference type="VEuPathDB" id="FungiDB:P175DRAFT_0431039"/>
<dbReference type="OrthoDB" id="10265990at2759"/>
<keyword evidence="16" id="KW-1185">Reference proteome</keyword>
<dbReference type="Pfam" id="PF04280">
    <property type="entry name" value="Tim44"/>
    <property type="match status" value="1"/>
</dbReference>
<dbReference type="Gene3D" id="3.10.450.240">
    <property type="match status" value="1"/>
</dbReference>
<gene>
    <name evidence="15" type="ORF">AOCH_005444</name>
</gene>
<evidence type="ECO:0000256" key="3">
    <source>
        <dbReference type="ARBA" id="ARBA00022448"/>
    </source>
</evidence>
<evidence type="ECO:0000256" key="10">
    <source>
        <dbReference type="ARBA" id="ARBA00023128"/>
    </source>
</evidence>
<evidence type="ECO:0000313" key="15">
    <source>
        <dbReference type="EMBL" id="KKK13688.1"/>
    </source>
</evidence>
<evidence type="ECO:0000259" key="14">
    <source>
        <dbReference type="SMART" id="SM00978"/>
    </source>
</evidence>
<keyword evidence="5" id="KW-0999">Mitochondrion inner membrane</keyword>
<dbReference type="GO" id="GO:0005524">
    <property type="term" value="F:ATP binding"/>
    <property type="evidence" value="ECO:0007669"/>
    <property type="project" value="UniProtKB-KW"/>
</dbReference>
<dbReference type="Proteomes" id="UP000034947">
    <property type="component" value="Unassembled WGS sequence"/>
</dbReference>
<dbReference type="FunFam" id="3.10.450.240:FF:000002">
    <property type="entry name" value="Mitochondrial import inner membrane translocase subunit TIM44"/>
    <property type="match status" value="1"/>
</dbReference>
<feature type="region of interest" description="Disordered" evidence="13">
    <location>
        <begin position="70"/>
        <end position="131"/>
    </location>
</feature>
<comment type="subcellular location">
    <subcellularLocation>
        <location evidence="1">Mitochondrion inner membrane</location>
        <topology evidence="1">Peripheral membrane protein</topology>
    </subcellularLocation>
</comment>
<evidence type="ECO:0000256" key="9">
    <source>
        <dbReference type="ARBA" id="ARBA00023010"/>
    </source>
</evidence>
<dbReference type="GO" id="GO:0030150">
    <property type="term" value="P:protein import into mitochondrial matrix"/>
    <property type="evidence" value="ECO:0007669"/>
    <property type="project" value="TreeGrafter"/>
</dbReference>
<evidence type="ECO:0000256" key="1">
    <source>
        <dbReference type="ARBA" id="ARBA00004637"/>
    </source>
</evidence>
<dbReference type="GO" id="GO:0051087">
    <property type="term" value="F:protein-folding chaperone binding"/>
    <property type="evidence" value="ECO:0007669"/>
    <property type="project" value="TreeGrafter"/>
</dbReference>
<dbReference type="SMART" id="SM00978">
    <property type="entry name" value="Tim44"/>
    <property type="match status" value="1"/>
</dbReference>
<keyword evidence="11" id="KW-0472">Membrane</keyword>
<evidence type="ECO:0000256" key="2">
    <source>
        <dbReference type="ARBA" id="ARBA00009597"/>
    </source>
</evidence>
<evidence type="ECO:0000313" key="16">
    <source>
        <dbReference type="Proteomes" id="UP000034947"/>
    </source>
</evidence>
<evidence type="ECO:0000256" key="5">
    <source>
        <dbReference type="ARBA" id="ARBA00022792"/>
    </source>
</evidence>
<evidence type="ECO:0000256" key="11">
    <source>
        <dbReference type="ARBA" id="ARBA00023136"/>
    </source>
</evidence>
<accession>A0A0F8U2A5</accession>
<evidence type="ECO:0000256" key="13">
    <source>
        <dbReference type="SAM" id="MobiDB-lite"/>
    </source>
</evidence>
<evidence type="ECO:0000256" key="6">
    <source>
        <dbReference type="ARBA" id="ARBA00022840"/>
    </source>
</evidence>
<dbReference type="InterPro" id="IPR039544">
    <property type="entry name" value="Tim44-like"/>
</dbReference>
<keyword evidence="9" id="KW-0811">Translocation</keyword>
<sequence length="487" mass="54343">MSATARVAVLRSQVPALRPTGGNAVTSHPSFIQAPFYATSVLSRSSNPQVSRLLSPYASLHLTRSFHVGSPRLQQKQEQQNPKKAEESEGENSEKSKDEKKSEEDKEDAPPPPPTETNPPGKSSGTPFNRTHQFTENENIKRARAAYEAASGAATSRTSSALKTTGKAIGKSAVWTWNTPVVQGIRKGVNATGSGIERATRPVRETEAYKTAVGGVKEAIDDGSSSRYGGWVEKEERRRQRQLREEMEAKSGRRVEPMVEDPEAGTNITLHKDSAWKESWRDFKDSNPMMQKLFTLKESYNESENPLISTARSISDRVAGFFAENETAMVIKKFREMDPNFQMEAFLREMREYILPEVLDAYVKGDAETLKLWLSDAQYHVYAALAKQYTTAGLKSDGRILDIRGVDVSHARMLDPGEIPVFVVTCRTQEVHVYKNTKTGELAAGMEDKVQLVTYAIGLTRIPEDVNNPETRGWRLIELQKAARDYI</sequence>
<dbReference type="InterPro" id="IPR032710">
    <property type="entry name" value="NTF2-like_dom_sf"/>
</dbReference>
<evidence type="ECO:0000256" key="4">
    <source>
        <dbReference type="ARBA" id="ARBA00022741"/>
    </source>
</evidence>
<evidence type="ECO:0000256" key="12">
    <source>
        <dbReference type="ARBA" id="ARBA00074309"/>
    </source>
</evidence>
<reference evidence="15 16" key="1">
    <citation type="submission" date="2015-02" db="EMBL/GenBank/DDBJ databases">
        <title>Draft Genome Sequences of Two Closely-Related Aflatoxigenic Aspergillus Species Obtained from the Cote d'Ivoire.</title>
        <authorList>
            <person name="Moore G.G."/>
            <person name="Beltz S.B."/>
            <person name="Mack B.M."/>
        </authorList>
    </citation>
    <scope>NUCLEOTIDE SEQUENCE [LARGE SCALE GENOMIC DNA]</scope>
    <source>
        <strain evidence="15 16">SRRC1432</strain>
    </source>
</reference>
<keyword evidence="4" id="KW-0547">Nucleotide-binding</keyword>
<proteinExistence type="inferred from homology"/>
<dbReference type="EMBL" id="JYKN01003175">
    <property type="protein sequence ID" value="KKK13688.1"/>
    <property type="molecule type" value="Genomic_DNA"/>
</dbReference>
<dbReference type="GO" id="GO:0005743">
    <property type="term" value="C:mitochondrial inner membrane"/>
    <property type="evidence" value="ECO:0007669"/>
    <property type="project" value="UniProtKB-SubCell"/>
</dbReference>